<dbReference type="PANTHER" id="PTHR39337">
    <property type="entry name" value="BLR5642 PROTEIN"/>
    <property type="match status" value="1"/>
</dbReference>
<evidence type="ECO:0000313" key="2">
    <source>
        <dbReference type="Proteomes" id="UP000078390"/>
    </source>
</evidence>
<protein>
    <recommendedName>
        <fullName evidence="3">DUF488 domain-containing protein</fullName>
    </recommendedName>
</protein>
<dbReference type="STRING" id="999894.TDIS_1609"/>
<accession>A0A179D2F6</accession>
<proteinExistence type="predicted"/>
<dbReference type="PANTHER" id="PTHR39337:SF1">
    <property type="entry name" value="BLR5642 PROTEIN"/>
    <property type="match status" value="1"/>
</dbReference>
<dbReference type="EMBL" id="LWLG01000013">
    <property type="protein sequence ID" value="OAQ20254.1"/>
    <property type="molecule type" value="Genomic_DNA"/>
</dbReference>
<dbReference type="Pfam" id="PF04343">
    <property type="entry name" value="DUF488"/>
    <property type="match status" value="1"/>
</dbReference>
<evidence type="ECO:0000313" key="1">
    <source>
        <dbReference type="EMBL" id="OAQ20254.1"/>
    </source>
</evidence>
<dbReference type="InterPro" id="IPR014519">
    <property type="entry name" value="UCP024492"/>
</dbReference>
<dbReference type="InterPro" id="IPR007438">
    <property type="entry name" value="DUF488"/>
</dbReference>
<organism evidence="1 2">
    <name type="scientific">Thermosulfurimonas dismutans</name>
    <dbReference type="NCBI Taxonomy" id="999894"/>
    <lineage>
        <taxon>Bacteria</taxon>
        <taxon>Pseudomonadati</taxon>
        <taxon>Thermodesulfobacteriota</taxon>
        <taxon>Thermodesulfobacteria</taxon>
        <taxon>Thermodesulfobacteriales</taxon>
        <taxon>Thermodesulfobacteriaceae</taxon>
        <taxon>Thermosulfurimonas</taxon>
    </lineage>
</organism>
<dbReference type="PIRSF" id="PIRSF024492">
    <property type="entry name" value="UCP024492"/>
    <property type="match status" value="1"/>
</dbReference>
<reference evidence="1 2" key="1">
    <citation type="submission" date="2016-04" db="EMBL/GenBank/DDBJ databases">
        <title>Genome analysis of Thermosulfurimonas dismutans, the first thermophilic sulfur-disproportionating bacterium of the phylum Thermodesulfobacteria.</title>
        <authorList>
            <person name="Mardanov A.V."/>
            <person name="Beletsky A.V."/>
            <person name="Kadnikov V.V."/>
            <person name="Slobodkin A.I."/>
            <person name="Ravin N.V."/>
        </authorList>
    </citation>
    <scope>NUCLEOTIDE SEQUENCE [LARGE SCALE GENOMIC DNA]</scope>
    <source>
        <strain evidence="1 2">S95</strain>
    </source>
</reference>
<gene>
    <name evidence="1" type="ORF">TDIS_1609</name>
</gene>
<dbReference type="Proteomes" id="UP000078390">
    <property type="component" value="Unassembled WGS sequence"/>
</dbReference>
<keyword evidence="2" id="KW-1185">Reference proteome</keyword>
<dbReference type="AlphaFoldDB" id="A0A179D2F6"/>
<comment type="caution">
    <text evidence="1">The sequence shown here is derived from an EMBL/GenBank/DDBJ whole genome shotgun (WGS) entry which is preliminary data.</text>
</comment>
<evidence type="ECO:0008006" key="3">
    <source>
        <dbReference type="Google" id="ProtNLM"/>
    </source>
</evidence>
<name>A0A179D2F6_9BACT</name>
<sequence length="152" mass="17513">MLKAHHIELLVDVRRFASSKKFPHFAGKALATFLEDRCGVGYLALPDLGGYRKPKPDSVNTGIENPGFRGYADHMQTEAFQAAFKRLLEEARRWTTAIMCAEGFPWRCHRWFLADLLLINGFEVKHILPDGKIYLHRLNPRARKVGDFLVYR</sequence>